<keyword evidence="6" id="KW-1185">Reference proteome</keyword>
<dbReference type="Pfam" id="PF13545">
    <property type="entry name" value="HTH_Crp_2"/>
    <property type="match status" value="1"/>
</dbReference>
<dbReference type="InterPro" id="IPR000595">
    <property type="entry name" value="cNMP-bd_dom"/>
</dbReference>
<dbReference type="PROSITE" id="PS50042">
    <property type="entry name" value="CNMP_BINDING_3"/>
    <property type="match status" value="1"/>
</dbReference>
<accession>A0A545T018</accession>
<evidence type="ECO:0000256" key="2">
    <source>
        <dbReference type="ARBA" id="ARBA00023125"/>
    </source>
</evidence>
<dbReference type="Gene3D" id="1.10.10.10">
    <property type="entry name" value="Winged helix-like DNA-binding domain superfamily/Winged helix DNA-binding domain"/>
    <property type="match status" value="1"/>
</dbReference>
<dbReference type="InterPro" id="IPR012318">
    <property type="entry name" value="HTH_CRP"/>
</dbReference>
<dbReference type="Gene3D" id="2.60.120.10">
    <property type="entry name" value="Jelly Rolls"/>
    <property type="match status" value="1"/>
</dbReference>
<sequence length="527" mass="59889">MKEVLTLTGDMVHELQKERGYMALFWGSEGEEGSNEVMRQFQVTDKTLIKLKEAAQRWEQQIKTIDKLNYRIKKIEQLSEQRSTINAADSPPYSIIHFYTYDIIAPLLEFMVEIALFDPHTDSCNVSAYSNFIQWKERTGRERATGVLGFSHRAADQETFVEELKVLVAEQETYKETFLALADTAQQACLNNVLNSRQTPDTDETIEAVHRALGDASGKSINKEKLLNSMTAKFWYMLMTKKIDGMHQVENLLIDTLAKSRLSAKEGAACHGVEPGGVSPRAIAFLKTLPFFSNLQDSLFNQLIQSAHIRVYKKGKILFLEREQPTRFYIILEGWVKLYKGTAAGEETILQMLSSGDAIVGSAVFLNTPYPLSAQIAEPATLISFPAAMVRQLIRDDNEFAVNMLTNLSHRSQLLIQQVEMVRLKCTTERVGWFLLKTLMNQSECNNRIKNSIKLPYDKAMIASYLDMKPETFSRTLKHFKNQGFHIENDTIILPSNDQLCQYCDVDIASVCTRHNTKDCPNPHCGR</sequence>
<dbReference type="InterPro" id="IPR018490">
    <property type="entry name" value="cNMP-bd_dom_sf"/>
</dbReference>
<dbReference type="CDD" id="cd00038">
    <property type="entry name" value="CAP_ED"/>
    <property type="match status" value="1"/>
</dbReference>
<dbReference type="AlphaFoldDB" id="A0A545T018"/>
<dbReference type="Pfam" id="PF08376">
    <property type="entry name" value="NIT"/>
    <property type="match status" value="1"/>
</dbReference>
<dbReference type="SUPFAM" id="SSF51206">
    <property type="entry name" value="cAMP-binding domain-like"/>
    <property type="match status" value="1"/>
</dbReference>
<dbReference type="Pfam" id="PF00027">
    <property type="entry name" value="cNMP_binding"/>
    <property type="match status" value="1"/>
</dbReference>
<comment type="caution">
    <text evidence="5">The sequence shown here is derived from an EMBL/GenBank/DDBJ whole genome shotgun (WGS) entry which is preliminary data.</text>
</comment>
<dbReference type="InterPro" id="IPR014710">
    <property type="entry name" value="RmlC-like_jellyroll"/>
</dbReference>
<proteinExistence type="predicted"/>
<keyword evidence="3" id="KW-0804">Transcription</keyword>
<dbReference type="EMBL" id="VHSG01000024">
    <property type="protein sequence ID" value="TQV70563.1"/>
    <property type="molecule type" value="Genomic_DNA"/>
</dbReference>
<dbReference type="GO" id="GO:0005829">
    <property type="term" value="C:cytosol"/>
    <property type="evidence" value="ECO:0007669"/>
    <property type="project" value="TreeGrafter"/>
</dbReference>
<dbReference type="SUPFAM" id="SSF46785">
    <property type="entry name" value="Winged helix' DNA-binding domain"/>
    <property type="match status" value="1"/>
</dbReference>
<dbReference type="GO" id="GO:0003700">
    <property type="term" value="F:DNA-binding transcription factor activity"/>
    <property type="evidence" value="ECO:0007669"/>
    <property type="project" value="TreeGrafter"/>
</dbReference>
<evidence type="ECO:0000256" key="3">
    <source>
        <dbReference type="ARBA" id="ARBA00023163"/>
    </source>
</evidence>
<protein>
    <submittedName>
        <fullName evidence="5">Cyclic nucleotide-binding domain-containing protein</fullName>
    </submittedName>
</protein>
<keyword evidence="1" id="KW-0805">Transcription regulation</keyword>
<dbReference type="RefSeq" id="WP_142928973.1">
    <property type="nucleotide sequence ID" value="NZ_ML660102.1"/>
</dbReference>
<organism evidence="5 6">
    <name type="scientific">Exilibacterium tricleocarpae</name>
    <dbReference type="NCBI Taxonomy" id="2591008"/>
    <lineage>
        <taxon>Bacteria</taxon>
        <taxon>Pseudomonadati</taxon>
        <taxon>Pseudomonadota</taxon>
        <taxon>Gammaproteobacteria</taxon>
        <taxon>Cellvibrionales</taxon>
        <taxon>Cellvibrionaceae</taxon>
        <taxon>Exilibacterium</taxon>
    </lineage>
</organism>
<dbReference type="InterPro" id="IPR036388">
    <property type="entry name" value="WH-like_DNA-bd_sf"/>
</dbReference>
<dbReference type="Proteomes" id="UP000319732">
    <property type="component" value="Unassembled WGS sequence"/>
</dbReference>
<dbReference type="SMART" id="SM00100">
    <property type="entry name" value="cNMP"/>
    <property type="match status" value="1"/>
</dbReference>
<keyword evidence="2" id="KW-0238">DNA-binding</keyword>
<dbReference type="InterPro" id="IPR050397">
    <property type="entry name" value="Env_Response_Regulators"/>
</dbReference>
<dbReference type="OrthoDB" id="9782798at2"/>
<evidence type="ECO:0000313" key="5">
    <source>
        <dbReference type="EMBL" id="TQV70563.1"/>
    </source>
</evidence>
<evidence type="ECO:0000256" key="1">
    <source>
        <dbReference type="ARBA" id="ARBA00023015"/>
    </source>
</evidence>
<dbReference type="PANTHER" id="PTHR24567:SF26">
    <property type="entry name" value="REGULATORY PROTEIN YEIL"/>
    <property type="match status" value="1"/>
</dbReference>
<dbReference type="InterPro" id="IPR013587">
    <property type="entry name" value="Nitrate/nitrite_sensing"/>
</dbReference>
<evidence type="ECO:0000313" key="6">
    <source>
        <dbReference type="Proteomes" id="UP000319732"/>
    </source>
</evidence>
<dbReference type="PANTHER" id="PTHR24567">
    <property type="entry name" value="CRP FAMILY TRANSCRIPTIONAL REGULATORY PROTEIN"/>
    <property type="match status" value="1"/>
</dbReference>
<dbReference type="InterPro" id="IPR036390">
    <property type="entry name" value="WH_DNA-bd_sf"/>
</dbReference>
<feature type="domain" description="Cyclic nucleotide-binding" evidence="4">
    <location>
        <begin position="291"/>
        <end position="411"/>
    </location>
</feature>
<gene>
    <name evidence="5" type="ORF">FKG94_21310</name>
</gene>
<reference evidence="5 6" key="1">
    <citation type="submission" date="2019-06" db="EMBL/GenBank/DDBJ databases">
        <title>Whole genome sequence for Cellvibrionaceae sp. R142.</title>
        <authorList>
            <person name="Wang G."/>
        </authorList>
    </citation>
    <scope>NUCLEOTIDE SEQUENCE [LARGE SCALE GENOMIC DNA]</scope>
    <source>
        <strain evidence="5 6">R142</strain>
    </source>
</reference>
<evidence type="ECO:0000259" key="4">
    <source>
        <dbReference type="PROSITE" id="PS50042"/>
    </source>
</evidence>
<dbReference type="GO" id="GO:0003677">
    <property type="term" value="F:DNA binding"/>
    <property type="evidence" value="ECO:0007669"/>
    <property type="project" value="UniProtKB-KW"/>
</dbReference>
<name>A0A545T018_9GAMM</name>